<dbReference type="RefSeq" id="WP_305472482.1">
    <property type="nucleotide sequence ID" value="NZ_JAUYVT010000014.1"/>
</dbReference>
<comment type="caution">
    <text evidence="1">The sequence shown here is derived from an EMBL/GenBank/DDBJ whole genome shotgun (WGS) entry which is preliminary data.</text>
</comment>
<protein>
    <submittedName>
        <fullName evidence="1">Uncharacterized protein</fullName>
    </submittedName>
</protein>
<organism evidence="1 2">
    <name type="scientific">Pseudoalteromonas marina</name>
    <dbReference type="NCBI Taxonomy" id="267375"/>
    <lineage>
        <taxon>Bacteria</taxon>
        <taxon>Pseudomonadati</taxon>
        <taxon>Pseudomonadota</taxon>
        <taxon>Gammaproteobacteria</taxon>
        <taxon>Alteromonadales</taxon>
        <taxon>Pseudoalteromonadaceae</taxon>
        <taxon>Pseudoalteromonas</taxon>
    </lineage>
</organism>
<proteinExistence type="predicted"/>
<dbReference type="EMBL" id="JAUYVT010000014">
    <property type="protein sequence ID" value="MDP2565758.1"/>
    <property type="molecule type" value="Genomic_DNA"/>
</dbReference>
<keyword evidence="2" id="KW-1185">Reference proteome</keyword>
<name>A0ABT9FG86_9GAMM</name>
<evidence type="ECO:0000313" key="1">
    <source>
        <dbReference type="EMBL" id="MDP2565758.1"/>
    </source>
</evidence>
<gene>
    <name evidence="1" type="ORF">Q8W34_14020</name>
</gene>
<sequence length="127" mass="14531">MTELLRLKQANEFIKVVASCGRRFFHYKGFVSSFKLSSSGNVYFTDCYTKCAINTHASACSDEWDGFTSGGTLQRFVEDLRDYIKNGQLLRLWYFCQDWGDGFRNPWGYGEELEIVHKAASNLGIAE</sequence>
<dbReference type="Proteomes" id="UP001177212">
    <property type="component" value="Unassembled WGS sequence"/>
</dbReference>
<evidence type="ECO:0000313" key="2">
    <source>
        <dbReference type="Proteomes" id="UP001177212"/>
    </source>
</evidence>
<accession>A0ABT9FG86</accession>
<reference evidence="1" key="1">
    <citation type="submission" date="2023-07" db="EMBL/GenBank/DDBJ databases">
        <title>Genome content predicts the carbon catabolic preferences of heterotrophic bacteria.</title>
        <authorList>
            <person name="Gralka M."/>
        </authorList>
    </citation>
    <scope>NUCLEOTIDE SEQUENCE</scope>
    <source>
        <strain evidence="1">4G09</strain>
    </source>
</reference>